<organism evidence="3 4">
    <name type="scientific">Gibberella intermedia</name>
    <name type="common">Bulb rot disease fungus</name>
    <name type="synonym">Fusarium proliferatum</name>
    <dbReference type="NCBI Taxonomy" id="948311"/>
    <lineage>
        <taxon>Eukaryota</taxon>
        <taxon>Fungi</taxon>
        <taxon>Dikarya</taxon>
        <taxon>Ascomycota</taxon>
        <taxon>Pezizomycotina</taxon>
        <taxon>Sordariomycetes</taxon>
        <taxon>Hypocreomycetidae</taxon>
        <taxon>Hypocreales</taxon>
        <taxon>Nectriaceae</taxon>
        <taxon>Fusarium</taxon>
        <taxon>Fusarium fujikuroi species complex</taxon>
    </lineage>
</organism>
<comment type="caution">
    <text evidence="3">The sequence shown here is derived from an EMBL/GenBank/DDBJ whole genome shotgun (WGS) entry which is preliminary data.</text>
</comment>
<dbReference type="GO" id="GO:0008270">
    <property type="term" value="F:zinc ion binding"/>
    <property type="evidence" value="ECO:0007669"/>
    <property type="project" value="InterPro"/>
</dbReference>
<reference evidence="3 4" key="1">
    <citation type="submission" date="2017-12" db="EMBL/GenBank/DDBJ databases">
        <title>Genome sequence of the mycotoxigenic crop pathogen Fusarium proliferatum, strain ITEM 2341 from Date Palm.</title>
        <authorList>
            <person name="Almiman B.F."/>
            <person name="Shittu T.A."/>
            <person name="Muthumeenakshi S."/>
            <person name="Baroncelli R."/>
            <person name="Sreenivasaprasada S."/>
        </authorList>
    </citation>
    <scope>NUCLEOTIDE SEQUENCE [LARGE SCALE GENOMIC DNA]</scope>
    <source>
        <strain evidence="3 4">ITEM 2341</strain>
    </source>
</reference>
<dbReference type="InterPro" id="IPR001506">
    <property type="entry name" value="Peptidase_M12A"/>
</dbReference>
<dbReference type="InterPro" id="IPR006026">
    <property type="entry name" value="Peptidase_Metallo"/>
</dbReference>
<dbReference type="GO" id="GO:0004222">
    <property type="term" value="F:metalloendopeptidase activity"/>
    <property type="evidence" value="ECO:0007669"/>
    <property type="project" value="InterPro"/>
</dbReference>
<evidence type="ECO:0000313" key="4">
    <source>
        <dbReference type="Proteomes" id="UP000251714"/>
    </source>
</evidence>
<evidence type="ECO:0000256" key="1">
    <source>
        <dbReference type="SAM" id="MobiDB-lite"/>
    </source>
</evidence>
<dbReference type="SUPFAM" id="SSF55486">
    <property type="entry name" value="Metalloproteases ('zincins'), catalytic domain"/>
    <property type="match status" value="1"/>
</dbReference>
<dbReference type="Gene3D" id="3.40.390.10">
    <property type="entry name" value="Collagenase (Catalytic Domain)"/>
    <property type="match status" value="1"/>
</dbReference>
<proteinExistence type="predicted"/>
<evidence type="ECO:0000313" key="3">
    <source>
        <dbReference type="EMBL" id="RBA11002.1"/>
    </source>
</evidence>
<dbReference type="Pfam" id="PF09458">
    <property type="entry name" value="H_lectin"/>
    <property type="match status" value="3"/>
</dbReference>
<dbReference type="Gene3D" id="2.60.40.2080">
    <property type="match status" value="3"/>
</dbReference>
<dbReference type="SUPFAM" id="SSF141086">
    <property type="entry name" value="Agglutinin HPA-like"/>
    <property type="match status" value="3"/>
</dbReference>
<dbReference type="GO" id="GO:0007155">
    <property type="term" value="P:cell adhesion"/>
    <property type="evidence" value="ECO:0007669"/>
    <property type="project" value="InterPro"/>
</dbReference>
<dbReference type="SMART" id="SM00235">
    <property type="entry name" value="ZnMc"/>
    <property type="match status" value="1"/>
</dbReference>
<feature type="region of interest" description="Disordered" evidence="1">
    <location>
        <begin position="41"/>
        <end position="68"/>
    </location>
</feature>
<dbReference type="EMBL" id="PKMI01000057">
    <property type="protein sequence ID" value="RBA11002.1"/>
    <property type="molecule type" value="Genomic_DNA"/>
</dbReference>
<dbReference type="Pfam" id="PF01400">
    <property type="entry name" value="Astacin"/>
    <property type="match status" value="1"/>
</dbReference>
<feature type="domain" description="Peptidase metallopeptidase" evidence="2">
    <location>
        <begin position="80"/>
        <end position="226"/>
    </location>
</feature>
<dbReference type="InterPro" id="IPR037221">
    <property type="entry name" value="H-type_lectin_dom_sf"/>
</dbReference>
<dbReference type="InterPro" id="IPR024079">
    <property type="entry name" value="MetalloPept_cat_dom_sf"/>
</dbReference>
<dbReference type="GO" id="GO:0030246">
    <property type="term" value="F:carbohydrate binding"/>
    <property type="evidence" value="ECO:0007669"/>
    <property type="project" value="InterPro"/>
</dbReference>
<dbReference type="Proteomes" id="UP000251714">
    <property type="component" value="Unassembled WGS sequence"/>
</dbReference>
<dbReference type="AlphaFoldDB" id="A0A365MRF3"/>
<name>A0A365MRF3_GIBIN</name>
<dbReference type="InterPro" id="IPR019019">
    <property type="entry name" value="H-type_lectin_domain"/>
</dbReference>
<gene>
    <name evidence="3" type="ORF">FPRO05_14312</name>
</gene>
<accession>A0A365MRF3</accession>
<dbReference type="GO" id="GO:0006508">
    <property type="term" value="P:proteolysis"/>
    <property type="evidence" value="ECO:0007669"/>
    <property type="project" value="InterPro"/>
</dbReference>
<sequence length="549" mass="61263">MATGDNTPEAVMAAMALMTTEKRDGTDYDYSRTCMLFTKAEDVPPRPPFPTEDIAQETADTRSADGTPTDRFQIRLSFHRGSLWPNGSVIRVLIADGTPESLQTTVRQYVQLWTEHANLRFEFVDSGPSDIRITFNTKKDSSWSLIGTQCRQRDQREATMNLGIDENTPPHLVRAEILHEFGHALGAIHEHQSPLANIPWNRFVVYDHYKSLGKSNDWVDQNIFNQPFPTNEIDADYDTDSIMIYPYLPSFTLDGSSVNWVTELSLRDRQRIASIYPLDEVVVSNFATNHPTETPMEWESINFQVTPHQSAPPQIASALSMIDMSNSDENLRVRTQVTDIGTDRFTVGVGTWGNRIFYNGGVSLLRVPAQDANFRMGTLRNVAPNSYRVEFQPPFTFGVLPNVFAAFSGIDAGGNWRGSLDVHQVNHAQCYIQVSTWGSSNLYSADVQWIAYPSTLSGIEIGTFSSEGPGSGTLNLRTTFISTPSVFMGFQYFDINSNQNARLRVQATAPNPNQVTWAVETWANSVIYKIIGIFIAISSSVSSSQPLGH</sequence>
<evidence type="ECO:0000259" key="2">
    <source>
        <dbReference type="SMART" id="SM00235"/>
    </source>
</evidence>
<protein>
    <recommendedName>
        <fullName evidence="2">Peptidase metallopeptidase domain-containing protein</fullName>
    </recommendedName>
</protein>